<evidence type="ECO:0000256" key="1">
    <source>
        <dbReference type="ARBA" id="ARBA00004651"/>
    </source>
</evidence>
<evidence type="ECO:0000313" key="10">
    <source>
        <dbReference type="Proteomes" id="UP000017170"/>
    </source>
</evidence>
<dbReference type="Pfam" id="PF07690">
    <property type="entry name" value="MFS_1"/>
    <property type="match status" value="1"/>
</dbReference>
<feature type="transmembrane region" description="Helical" evidence="7">
    <location>
        <begin position="39"/>
        <end position="60"/>
    </location>
</feature>
<feature type="transmembrane region" description="Helical" evidence="7">
    <location>
        <begin position="366"/>
        <end position="385"/>
    </location>
</feature>
<keyword evidence="10" id="KW-1185">Reference proteome</keyword>
<evidence type="ECO:0000256" key="6">
    <source>
        <dbReference type="ARBA" id="ARBA00023136"/>
    </source>
</evidence>
<keyword evidence="3" id="KW-1003">Cell membrane</keyword>
<evidence type="ECO:0000256" key="5">
    <source>
        <dbReference type="ARBA" id="ARBA00022989"/>
    </source>
</evidence>
<dbReference type="AlphaFoldDB" id="U6SMD0"/>
<dbReference type="SUPFAM" id="SSF103473">
    <property type="entry name" value="MFS general substrate transporter"/>
    <property type="match status" value="1"/>
</dbReference>
<protein>
    <recommendedName>
        <fullName evidence="8">Major facilitator superfamily (MFS) profile domain-containing protein</fullName>
    </recommendedName>
</protein>
<keyword evidence="2" id="KW-0813">Transport</keyword>
<evidence type="ECO:0000256" key="2">
    <source>
        <dbReference type="ARBA" id="ARBA00022448"/>
    </source>
</evidence>
<keyword evidence="4 7" id="KW-0812">Transmembrane</keyword>
<gene>
    <name evidence="9" type="ORF">A33I_18455</name>
</gene>
<organism evidence="9 10">
    <name type="scientific">Alkalihalophilus marmarensis DSM 21297</name>
    <dbReference type="NCBI Taxonomy" id="1188261"/>
    <lineage>
        <taxon>Bacteria</taxon>
        <taxon>Bacillati</taxon>
        <taxon>Bacillota</taxon>
        <taxon>Bacilli</taxon>
        <taxon>Bacillales</taxon>
        <taxon>Bacillaceae</taxon>
        <taxon>Alkalihalophilus</taxon>
    </lineage>
</organism>
<name>U6SMD0_9BACI</name>
<evidence type="ECO:0000256" key="3">
    <source>
        <dbReference type="ARBA" id="ARBA00022475"/>
    </source>
</evidence>
<sequence length="399" mass="43833">MWKNKNLLILMLGILGAEFGMWFGLIGNLDFLQNTLDSSFLQALILVFGAFIGAVCAPVAGRLIDSRSKRNVLIFASLLRVLAIGTMFIALELNSIYWMLGYSLLMGISSAFYFPAVQSILPLIVKQEELTSANALQMNLMTISRILGAATAGALLVFTTLHILYTLALAAYIVLLGSLYFLKVDEEGTKEINNTQKNMSFRAIFPELQRNQIVIYALILSIIPYLFISGFNLMVIEISNILNDQSIKGTLYAVEGASILLAGILVARLSKNKNIFSLLSLACVLMAAAQLLLIFVEISYISIIAFGLFGFSAGIFLPLSATLYQRTIRTDYLGRFFSFKRVLESVVAQILLVSIGLMIDTIGFEVMIGIFGSISIMIVVATYIINITTNQAENKILSS</sequence>
<feature type="transmembrane region" description="Helical" evidence="7">
    <location>
        <begin position="276"/>
        <end position="295"/>
    </location>
</feature>
<accession>U6SMD0</accession>
<dbReference type="InterPro" id="IPR020846">
    <property type="entry name" value="MFS_dom"/>
</dbReference>
<feature type="transmembrane region" description="Helical" evidence="7">
    <location>
        <begin position="301"/>
        <end position="321"/>
    </location>
</feature>
<dbReference type="PATRIC" id="fig|1188261.3.peg.3183"/>
<feature type="transmembrane region" description="Helical" evidence="7">
    <location>
        <begin position="96"/>
        <end position="117"/>
    </location>
</feature>
<feature type="transmembrane region" description="Helical" evidence="7">
    <location>
        <begin position="7"/>
        <end position="27"/>
    </location>
</feature>
<dbReference type="GO" id="GO:0005886">
    <property type="term" value="C:plasma membrane"/>
    <property type="evidence" value="ECO:0007669"/>
    <property type="project" value="UniProtKB-SubCell"/>
</dbReference>
<comment type="subcellular location">
    <subcellularLocation>
        <location evidence="1">Cell membrane</location>
        <topology evidence="1">Multi-pass membrane protein</topology>
    </subcellularLocation>
</comment>
<dbReference type="GO" id="GO:0022857">
    <property type="term" value="F:transmembrane transporter activity"/>
    <property type="evidence" value="ECO:0007669"/>
    <property type="project" value="InterPro"/>
</dbReference>
<evidence type="ECO:0000256" key="7">
    <source>
        <dbReference type="SAM" id="Phobius"/>
    </source>
</evidence>
<dbReference type="CDD" id="cd06173">
    <property type="entry name" value="MFS_MefA_like"/>
    <property type="match status" value="1"/>
</dbReference>
<comment type="caution">
    <text evidence="9">The sequence shown here is derived from an EMBL/GenBank/DDBJ whole genome shotgun (WGS) entry which is preliminary data.</text>
</comment>
<dbReference type="PANTHER" id="PTHR43266">
    <property type="entry name" value="MACROLIDE-EFFLUX PROTEIN"/>
    <property type="match status" value="1"/>
</dbReference>
<feature type="transmembrane region" description="Helical" evidence="7">
    <location>
        <begin position="213"/>
        <end position="231"/>
    </location>
</feature>
<feature type="domain" description="Major facilitator superfamily (MFS) profile" evidence="8">
    <location>
        <begin position="1"/>
        <end position="189"/>
    </location>
</feature>
<feature type="transmembrane region" description="Helical" evidence="7">
    <location>
        <begin position="72"/>
        <end position="90"/>
    </location>
</feature>
<feature type="transmembrane region" description="Helical" evidence="7">
    <location>
        <begin position="138"/>
        <end position="157"/>
    </location>
</feature>
<dbReference type="InterPro" id="IPR011701">
    <property type="entry name" value="MFS"/>
</dbReference>
<proteinExistence type="predicted"/>
<dbReference type="EMBL" id="ATAE01000041">
    <property type="protein sequence ID" value="ERN52075.1"/>
    <property type="molecule type" value="Genomic_DNA"/>
</dbReference>
<keyword evidence="5 7" id="KW-1133">Transmembrane helix</keyword>
<evidence type="ECO:0000256" key="4">
    <source>
        <dbReference type="ARBA" id="ARBA00022692"/>
    </source>
</evidence>
<dbReference type="PROSITE" id="PS50850">
    <property type="entry name" value="MFS"/>
    <property type="match status" value="1"/>
</dbReference>
<feature type="transmembrane region" description="Helical" evidence="7">
    <location>
        <begin position="251"/>
        <end position="269"/>
    </location>
</feature>
<reference evidence="9 10" key="1">
    <citation type="journal article" date="2013" name="Genome Announc.">
        <title>Genome Sequence of the Extreme Obligate Alkaliphile Bacillus marmarensis Strain DSM 21297.</title>
        <authorList>
            <person name="Wernick D.G."/>
            <person name="Choi K.Y."/>
            <person name="Tat C.A."/>
            <person name="Lafontaine Rivera J.G."/>
            <person name="Liao J.C."/>
        </authorList>
    </citation>
    <scope>NUCLEOTIDE SEQUENCE [LARGE SCALE GENOMIC DNA]</scope>
    <source>
        <strain evidence="9 10">DSM 21297</strain>
    </source>
</reference>
<dbReference type="InterPro" id="IPR036259">
    <property type="entry name" value="MFS_trans_sf"/>
</dbReference>
<feature type="transmembrane region" description="Helical" evidence="7">
    <location>
        <begin position="342"/>
        <end position="360"/>
    </location>
</feature>
<feature type="transmembrane region" description="Helical" evidence="7">
    <location>
        <begin position="163"/>
        <end position="182"/>
    </location>
</feature>
<keyword evidence="6 7" id="KW-0472">Membrane</keyword>
<evidence type="ECO:0000313" key="9">
    <source>
        <dbReference type="EMBL" id="ERN52075.1"/>
    </source>
</evidence>
<evidence type="ECO:0000259" key="8">
    <source>
        <dbReference type="PROSITE" id="PS50850"/>
    </source>
</evidence>
<dbReference type="Gene3D" id="1.20.1250.20">
    <property type="entry name" value="MFS general substrate transporter like domains"/>
    <property type="match status" value="1"/>
</dbReference>
<dbReference type="RefSeq" id="WP_022629248.1">
    <property type="nucleotide sequence ID" value="NZ_ATAE01000041.1"/>
</dbReference>
<dbReference type="Proteomes" id="UP000017170">
    <property type="component" value="Unassembled WGS sequence"/>
</dbReference>
<dbReference type="PANTHER" id="PTHR43266:SF7">
    <property type="entry name" value="TRANSPORTER, PUTATIVE-RELATED"/>
    <property type="match status" value="1"/>
</dbReference>